<evidence type="ECO:0000256" key="6">
    <source>
        <dbReference type="ARBA" id="ARBA00023136"/>
    </source>
</evidence>
<dbReference type="InterPro" id="IPR026015">
    <property type="entry name" value="ATP_synth_OSCP/delta_N_sf"/>
</dbReference>
<name>A0A0G4KBI9_9FLOR</name>
<keyword evidence="4" id="KW-0375">Hydrogen ion transport</keyword>
<evidence type="ECO:0000256" key="7">
    <source>
        <dbReference type="ARBA" id="ARBA00023310"/>
    </source>
</evidence>
<dbReference type="InterPro" id="IPR000711">
    <property type="entry name" value="ATPase_OSCP/dsu"/>
</dbReference>
<keyword evidence="8" id="KW-0934">Plastid</keyword>
<evidence type="ECO:0000313" key="8">
    <source>
        <dbReference type="EMBL" id="CRF40109.1"/>
    </source>
</evidence>
<dbReference type="Pfam" id="PF00213">
    <property type="entry name" value="OSCP"/>
    <property type="match status" value="1"/>
</dbReference>
<keyword evidence="7" id="KW-0066">ATP synthesis</keyword>
<comment type="similarity">
    <text evidence="2">Belongs to the ATPase delta chain family.</text>
</comment>
<dbReference type="AlphaFoldDB" id="A0A0G4KBI9"/>
<evidence type="ECO:0000313" key="9">
    <source>
        <dbReference type="Proteomes" id="UP000307987"/>
    </source>
</evidence>
<dbReference type="GO" id="GO:0046933">
    <property type="term" value="F:proton-transporting ATP synthase activity, rotational mechanism"/>
    <property type="evidence" value="ECO:0007669"/>
    <property type="project" value="InterPro"/>
</dbReference>
<dbReference type="HAMAP" id="MF_01416">
    <property type="entry name" value="ATP_synth_delta_bact"/>
    <property type="match status" value="1"/>
</dbReference>
<dbReference type="Gene3D" id="1.10.520.20">
    <property type="entry name" value="N-terminal domain of the delta subunit of the F1F0-ATP synthase"/>
    <property type="match status" value="1"/>
</dbReference>
<dbReference type="SUPFAM" id="SSF47928">
    <property type="entry name" value="N-terminal domain of the delta subunit of the F1F0-ATP synthase"/>
    <property type="match status" value="1"/>
</dbReference>
<dbReference type="PANTHER" id="PTHR11910">
    <property type="entry name" value="ATP SYNTHASE DELTA CHAIN"/>
    <property type="match status" value="1"/>
</dbReference>
<dbReference type="GO" id="GO:0016020">
    <property type="term" value="C:membrane"/>
    <property type="evidence" value="ECO:0007669"/>
    <property type="project" value="UniProtKB-SubCell"/>
</dbReference>
<geneLocation type="plastid" evidence="8"/>
<evidence type="ECO:0000256" key="5">
    <source>
        <dbReference type="ARBA" id="ARBA00023065"/>
    </source>
</evidence>
<accession>A0A0G4KBI9</accession>
<keyword evidence="6" id="KW-0472">Membrane</keyword>
<sequence>MSNKNLMSTVALPYAEALLDIAKQDSSLDDFTQNLSSISTVLSESKELRELLFNPIIDNTVKKEILKSLFVNQVNNSILNFLYILVDRRRISSLDVIIDKYLELNYRLESIVIAEVSAAVDLNDLQIEALTEQIKLMTQSNKVRLIISINPSLIGGFVIKIGSKIIDTSLSGKLNKISLYLNTN</sequence>
<gene>
    <name evidence="8" type="primary">atpD</name>
</gene>
<evidence type="ECO:0000256" key="1">
    <source>
        <dbReference type="ARBA" id="ARBA00004370"/>
    </source>
</evidence>
<dbReference type="Proteomes" id="UP000307987">
    <property type="component" value="Plastid JFC0032_plastid"/>
</dbReference>
<evidence type="ECO:0000256" key="3">
    <source>
        <dbReference type="ARBA" id="ARBA00022448"/>
    </source>
</evidence>
<keyword evidence="5" id="KW-0406">Ion transport</keyword>
<dbReference type="NCBIfam" id="TIGR01145">
    <property type="entry name" value="ATP_synt_delta"/>
    <property type="match status" value="1"/>
</dbReference>
<dbReference type="PRINTS" id="PR00125">
    <property type="entry name" value="ATPASEDELTA"/>
</dbReference>
<proteinExistence type="inferred from homology"/>
<dbReference type="EMBL" id="LN833431">
    <property type="protein sequence ID" value="CRF40109.1"/>
    <property type="molecule type" value="Genomic_DNA"/>
</dbReference>
<keyword evidence="3" id="KW-0813">Transport</keyword>
<evidence type="ECO:0000256" key="4">
    <source>
        <dbReference type="ARBA" id="ARBA00022781"/>
    </source>
</evidence>
<organism evidence="8 9">
    <name type="scientific">Laurencia snackeyi</name>
    <dbReference type="NCBI Taxonomy" id="1858662"/>
    <lineage>
        <taxon>Eukaryota</taxon>
        <taxon>Rhodophyta</taxon>
        <taxon>Florideophyceae</taxon>
        <taxon>Rhodymeniophycidae</taxon>
        <taxon>Ceramiales</taxon>
        <taxon>Rhodomelaceae</taxon>
        <taxon>Laurencieae</taxon>
        <taxon>Laurencia</taxon>
    </lineage>
</organism>
<reference evidence="9" key="1">
    <citation type="journal article" date="2017" name="BMC Genomics">
        <title>Complete chloroplast genome of Gracilaria firma (Gracilariaceae, Rhodophyta), with discussion on the use of chloroplast phylogenomics in the subclass Rhodymeniophycidae.</title>
        <authorList>
            <person name="Ng P.K."/>
            <person name="Lin S.M."/>
            <person name="Lim P.E."/>
            <person name="Liu L.C."/>
            <person name="Chen C.M."/>
            <person name="Pai T.W."/>
        </authorList>
    </citation>
    <scope>NUCLEOTIDE SEQUENCE [LARGE SCALE GENOMIC DNA]</scope>
</reference>
<dbReference type="InterPro" id="IPR020781">
    <property type="entry name" value="ATPase_OSCP/d_CS"/>
</dbReference>
<protein>
    <submittedName>
        <fullName evidence="8">ATP synthase CF1 subunit delta</fullName>
    </submittedName>
</protein>
<dbReference type="PROSITE" id="PS00389">
    <property type="entry name" value="ATPASE_DELTA"/>
    <property type="match status" value="1"/>
</dbReference>
<comment type="subcellular location">
    <subcellularLocation>
        <location evidence="1">Membrane</location>
    </subcellularLocation>
</comment>
<evidence type="ECO:0000256" key="2">
    <source>
        <dbReference type="ARBA" id="ARBA00007046"/>
    </source>
</evidence>